<proteinExistence type="predicted"/>
<dbReference type="HOGENOM" id="CLU_104526_0_0_9"/>
<dbReference type="eggNOG" id="COG0671">
    <property type="taxonomic scope" value="Bacteria"/>
</dbReference>
<evidence type="ECO:0000313" key="4">
    <source>
        <dbReference type="Proteomes" id="UP000004893"/>
    </source>
</evidence>
<feature type="domain" description="Phosphatidic acid phosphatase type 2/haloperoxidase" evidence="2">
    <location>
        <begin position="94"/>
        <end position="209"/>
    </location>
</feature>
<gene>
    <name evidence="3" type="ORF">CLOHYLEM_06388</name>
</gene>
<name>C0C2T2_9FIRM</name>
<dbReference type="InterPro" id="IPR000326">
    <property type="entry name" value="PAP2/HPO"/>
</dbReference>
<keyword evidence="1" id="KW-0472">Membrane</keyword>
<feature type="transmembrane region" description="Helical" evidence="1">
    <location>
        <begin position="191"/>
        <end position="211"/>
    </location>
</feature>
<sequence length="216" mass="24414">MKKSNKKNFIIAGGLFLFFLLWTVAVQYVDVQAVGPKDSEVGFATFNGFFHNLTGTHMLIYTITDWLGLIPVFVVLGFAILGLVQLIKRKNLLKVDCDILALGGFYIIVFIAYILFEVYAINYRPVLINGYLEASYPSSTTLLVMSVMPTAILQMNRRIKNEKVRKVVKYTILLFTLLMVIARSISGVHWFTDIIGGVLLSTSLVMLYYSIIKSYE</sequence>
<feature type="transmembrane region" description="Helical" evidence="1">
    <location>
        <begin position="99"/>
        <end position="116"/>
    </location>
</feature>
<dbReference type="STRING" id="553973.CLOHYLEM_06388"/>
<dbReference type="SUPFAM" id="SSF48317">
    <property type="entry name" value="Acid phosphatase/Vanadium-dependent haloperoxidase"/>
    <property type="match status" value="1"/>
</dbReference>
<dbReference type="AlphaFoldDB" id="C0C2T2"/>
<dbReference type="SMART" id="SM00014">
    <property type="entry name" value="acidPPc"/>
    <property type="match status" value="1"/>
</dbReference>
<dbReference type="Pfam" id="PF01569">
    <property type="entry name" value="PAP2"/>
    <property type="match status" value="1"/>
</dbReference>
<evidence type="ECO:0000256" key="1">
    <source>
        <dbReference type="SAM" id="Phobius"/>
    </source>
</evidence>
<keyword evidence="1" id="KW-0812">Transmembrane</keyword>
<feature type="transmembrane region" description="Helical" evidence="1">
    <location>
        <begin position="66"/>
        <end position="87"/>
    </location>
</feature>
<feature type="transmembrane region" description="Helical" evidence="1">
    <location>
        <begin position="136"/>
        <end position="155"/>
    </location>
</feature>
<dbReference type="InterPro" id="IPR036938">
    <property type="entry name" value="PAP2/HPO_sf"/>
</dbReference>
<keyword evidence="1" id="KW-1133">Transmembrane helix</keyword>
<feature type="transmembrane region" description="Helical" evidence="1">
    <location>
        <begin position="167"/>
        <end position="185"/>
    </location>
</feature>
<reference evidence="3" key="1">
    <citation type="submission" date="2009-02" db="EMBL/GenBank/DDBJ databases">
        <authorList>
            <person name="Fulton L."/>
            <person name="Clifton S."/>
            <person name="Fulton B."/>
            <person name="Xu J."/>
            <person name="Minx P."/>
            <person name="Pepin K.H."/>
            <person name="Johnson M."/>
            <person name="Bhonagiri V."/>
            <person name="Nash W.E."/>
            <person name="Mardis E.R."/>
            <person name="Wilson R.K."/>
        </authorList>
    </citation>
    <scope>NUCLEOTIDE SEQUENCE [LARGE SCALE GENOMIC DNA]</scope>
    <source>
        <strain evidence="3">DSM 15053</strain>
    </source>
</reference>
<organism evidence="3 4">
    <name type="scientific">[Clostridium] hylemonae DSM 15053</name>
    <dbReference type="NCBI Taxonomy" id="553973"/>
    <lineage>
        <taxon>Bacteria</taxon>
        <taxon>Bacillati</taxon>
        <taxon>Bacillota</taxon>
        <taxon>Clostridia</taxon>
        <taxon>Lachnospirales</taxon>
        <taxon>Lachnospiraceae</taxon>
    </lineage>
</organism>
<reference evidence="3" key="2">
    <citation type="submission" date="2013-06" db="EMBL/GenBank/DDBJ databases">
        <title>Draft genome sequence of Clostridium hylemonae (DSM 15053).</title>
        <authorList>
            <person name="Sudarsanam P."/>
            <person name="Ley R."/>
            <person name="Guruge J."/>
            <person name="Turnbaugh P.J."/>
            <person name="Mahowald M."/>
            <person name="Liep D."/>
            <person name="Gordon J."/>
        </authorList>
    </citation>
    <scope>NUCLEOTIDE SEQUENCE</scope>
    <source>
        <strain evidence="3">DSM 15053</strain>
    </source>
</reference>
<evidence type="ECO:0000313" key="3">
    <source>
        <dbReference type="EMBL" id="EEG73443.1"/>
    </source>
</evidence>
<dbReference type="EMBL" id="ABYI02000024">
    <property type="protein sequence ID" value="EEG73443.1"/>
    <property type="molecule type" value="Genomic_DNA"/>
</dbReference>
<keyword evidence="4" id="KW-1185">Reference proteome</keyword>
<comment type="caution">
    <text evidence="3">The sequence shown here is derived from an EMBL/GenBank/DDBJ whole genome shotgun (WGS) entry which is preliminary data.</text>
</comment>
<dbReference type="RefSeq" id="WP_006443749.1">
    <property type="nucleotide sequence ID" value="NZ_CP036524.1"/>
</dbReference>
<evidence type="ECO:0000259" key="2">
    <source>
        <dbReference type="SMART" id="SM00014"/>
    </source>
</evidence>
<dbReference type="OrthoDB" id="371155at2"/>
<dbReference type="Gene3D" id="1.20.144.10">
    <property type="entry name" value="Phosphatidic acid phosphatase type 2/haloperoxidase"/>
    <property type="match status" value="1"/>
</dbReference>
<dbReference type="Proteomes" id="UP000004893">
    <property type="component" value="Unassembled WGS sequence"/>
</dbReference>
<protein>
    <submittedName>
        <fullName evidence="3">PAP2 family protein</fullName>
    </submittedName>
</protein>
<accession>C0C2T2</accession>